<dbReference type="EMBL" id="CAJNOJ010000022">
    <property type="protein sequence ID" value="CAF0850948.1"/>
    <property type="molecule type" value="Genomic_DNA"/>
</dbReference>
<comment type="caution">
    <text evidence="2">The sequence shown here is derived from an EMBL/GenBank/DDBJ whole genome shotgun (WGS) entry which is preliminary data.</text>
</comment>
<gene>
    <name evidence="2" type="ORF">EDS130_LOCUS7313</name>
    <name evidence="3" type="ORF">XAT740_LOCUS39764</name>
</gene>
<keyword evidence="4" id="KW-1185">Reference proteome</keyword>
<dbReference type="EMBL" id="CAJNOR010004446">
    <property type="protein sequence ID" value="CAF1502913.1"/>
    <property type="molecule type" value="Genomic_DNA"/>
</dbReference>
<protein>
    <recommendedName>
        <fullName evidence="6">B box-type domain-containing protein</fullName>
    </recommendedName>
</protein>
<reference evidence="2" key="1">
    <citation type="submission" date="2021-02" db="EMBL/GenBank/DDBJ databases">
        <authorList>
            <person name="Nowell W R."/>
        </authorList>
    </citation>
    <scope>NUCLEOTIDE SEQUENCE</scope>
</reference>
<evidence type="ECO:0000313" key="3">
    <source>
        <dbReference type="EMBL" id="CAF1502913.1"/>
    </source>
</evidence>
<evidence type="ECO:0000313" key="5">
    <source>
        <dbReference type="Proteomes" id="UP000663852"/>
    </source>
</evidence>
<organism evidence="2 5">
    <name type="scientific">Adineta ricciae</name>
    <name type="common">Rotifer</name>
    <dbReference type="NCBI Taxonomy" id="249248"/>
    <lineage>
        <taxon>Eukaryota</taxon>
        <taxon>Metazoa</taxon>
        <taxon>Spiralia</taxon>
        <taxon>Gnathifera</taxon>
        <taxon>Rotifera</taxon>
        <taxon>Eurotatoria</taxon>
        <taxon>Bdelloidea</taxon>
        <taxon>Adinetida</taxon>
        <taxon>Adinetidae</taxon>
        <taxon>Adineta</taxon>
    </lineage>
</organism>
<feature type="coiled-coil region" evidence="1">
    <location>
        <begin position="65"/>
        <end position="150"/>
    </location>
</feature>
<evidence type="ECO:0000313" key="2">
    <source>
        <dbReference type="EMBL" id="CAF0850948.1"/>
    </source>
</evidence>
<evidence type="ECO:0000256" key="1">
    <source>
        <dbReference type="SAM" id="Coils"/>
    </source>
</evidence>
<sequence length="362" mass="42149">MASSATKQVCVQCDKGGGIAMCNGCQQSFCIKHFLEHRQELSIQIETIGQEHDLLRRDMDRDQYIQSLLERINRWEQESINTIQENARKARIDLQDLFEQNKKEMKTSVDQLTKELRRCTEADDYTETDLQRWREQLEELRQTVSDTSMINIDYDHNMRAALSLIRISISPQHQQRQQLSSFVQRIHARETNHLIADQLTGFDHEKFLDIHGNIVLSLDRSTACCSESRWDGLCVSGLRRYSSEQHQIRFRIDKKNSVNLFFGILTASQPLIARITEAESAYGWLELDFPLMNGKAGTKGWNKIINTGDEVSLILDCDHRRIRFHHHRTNMLVDLPVDLRLCPFPWKIVVRLDTLGDTVRIL</sequence>
<dbReference type="Proteomes" id="UP000663852">
    <property type="component" value="Unassembled WGS sequence"/>
</dbReference>
<dbReference type="Proteomes" id="UP000663828">
    <property type="component" value="Unassembled WGS sequence"/>
</dbReference>
<dbReference type="OrthoDB" id="10034017at2759"/>
<proteinExistence type="predicted"/>
<evidence type="ECO:0000313" key="4">
    <source>
        <dbReference type="Proteomes" id="UP000663828"/>
    </source>
</evidence>
<evidence type="ECO:0008006" key="6">
    <source>
        <dbReference type="Google" id="ProtNLM"/>
    </source>
</evidence>
<keyword evidence="1" id="KW-0175">Coiled coil</keyword>
<name>A0A813VU42_ADIRI</name>
<dbReference type="AlphaFoldDB" id="A0A813VU42"/>
<accession>A0A813VU42</accession>